<feature type="transmembrane region" description="Helical" evidence="1">
    <location>
        <begin position="531"/>
        <end position="549"/>
    </location>
</feature>
<keyword evidence="3" id="KW-1185">Reference proteome</keyword>
<evidence type="ECO:0000313" key="2">
    <source>
        <dbReference type="EMBL" id="AFM12422.1"/>
    </source>
</evidence>
<gene>
    <name evidence="2" type="ordered locus">Turpa_1775</name>
</gene>
<keyword evidence="1" id="KW-0812">Transmembrane</keyword>
<dbReference type="RefSeq" id="WP_014802931.1">
    <property type="nucleotide sequence ID" value="NC_018020.1"/>
</dbReference>
<feature type="transmembrane region" description="Helical" evidence="1">
    <location>
        <begin position="505"/>
        <end position="525"/>
    </location>
</feature>
<dbReference type="KEGG" id="tpx:Turpa_1775"/>
<dbReference type="OrthoDB" id="340717at2"/>
<organism evidence="2 3">
    <name type="scientific">Turneriella parva (strain ATCC BAA-1111 / DSM 21527 / NCTC 11395 / H)</name>
    <name type="common">Leptospira parva</name>
    <dbReference type="NCBI Taxonomy" id="869212"/>
    <lineage>
        <taxon>Bacteria</taxon>
        <taxon>Pseudomonadati</taxon>
        <taxon>Spirochaetota</taxon>
        <taxon>Spirochaetia</taxon>
        <taxon>Leptospirales</taxon>
        <taxon>Leptospiraceae</taxon>
        <taxon>Turneriella</taxon>
    </lineage>
</organism>
<evidence type="ECO:0000256" key="1">
    <source>
        <dbReference type="SAM" id="Phobius"/>
    </source>
</evidence>
<reference evidence="2 3" key="1">
    <citation type="submission" date="2012-06" db="EMBL/GenBank/DDBJ databases">
        <title>The complete chromosome of genome of Turneriella parva DSM 21527.</title>
        <authorList>
            <consortium name="US DOE Joint Genome Institute (JGI-PGF)"/>
            <person name="Lucas S."/>
            <person name="Han J."/>
            <person name="Lapidus A."/>
            <person name="Bruce D."/>
            <person name="Goodwin L."/>
            <person name="Pitluck S."/>
            <person name="Peters L."/>
            <person name="Kyrpides N."/>
            <person name="Mavromatis K."/>
            <person name="Ivanova N."/>
            <person name="Mikhailova N."/>
            <person name="Chertkov O."/>
            <person name="Detter J.C."/>
            <person name="Tapia R."/>
            <person name="Han C."/>
            <person name="Land M."/>
            <person name="Hauser L."/>
            <person name="Markowitz V."/>
            <person name="Cheng J.-F."/>
            <person name="Hugenholtz P."/>
            <person name="Woyke T."/>
            <person name="Wu D."/>
            <person name="Gronow S."/>
            <person name="Wellnitz S."/>
            <person name="Brambilla E."/>
            <person name="Klenk H.-P."/>
            <person name="Eisen J.A."/>
        </authorList>
    </citation>
    <scope>NUCLEOTIDE SEQUENCE [LARGE SCALE GENOMIC DNA]</scope>
    <source>
        <strain evidence="3">ATCC BAA-1111 / DSM 21527 / NCTC 11395 / H</strain>
    </source>
</reference>
<sequence>MQDITSESNASAILVQDRSSLTAPNSADMEILAKLDEKLRFIEQKKVSVNDPTYYLALDHISVANATALEAAVKKVTDMANGGKNRVAYLYPMLVSHHSKPAFQLFLFYPPKNKAAVRDAGPLRRAAMSKSEPLIRSLLEAKRSKPTEIEEEDPGAALIKLDGKAARFYPDFYSLEYDFRRLLKKSYDKLQIPYIEIPDFFVDLREFFARSGDLVDRIGDRYHIVIDQLMLDDSGNYARVPEVIRHYRVIADGLEKFVLNVLYDKAKKGGAAPYVASLEEYRRNYVVPAEPGRKQSKEKVDALLRVAGSYPFDRIQDKENNAIREKLNDTISWLNVLIEKKDKLVNRKQAQSVDNLLQKIESMVQSHTKQNLDIFQIDLRREVLRTVKDEAQAMAMENEFEKKLMNRFGSYKAMQSDGSGICYFVDQKYMSSVLENLSRQMKTDTGAAERYEIAMSMYEQLAKRKDPALDQGLSAEERINLSQMRAHNVNKHAETKQLERNANRYNIPQGVLVSLISAILFGAAMFYSTQLFWLVFPLTLVSVIAFYRINFQSKPKKSGTETDSKSVSTAEETAEDNMAKRLAEQQAIVRSKVASYGSAMVFPYMPQKHSERVLTEAEFRDKVRLAAPEVKRNVPEMGGLDGKALEQAVYDALREDSVCIVIPTEIVKKSMNKVPPAIYISYKDFSSDQTRAKIAEEYRQIFKPNLKEFEQEFYRYLINTLEVKYYTYLKKNLKK</sequence>
<proteinExistence type="predicted"/>
<protein>
    <submittedName>
        <fullName evidence="2">Uncharacterized protein</fullName>
    </submittedName>
</protein>
<keyword evidence="1" id="KW-1133">Transmembrane helix</keyword>
<evidence type="ECO:0000313" key="3">
    <source>
        <dbReference type="Proteomes" id="UP000006048"/>
    </source>
</evidence>
<name>I4B565_TURPD</name>
<keyword evidence="1" id="KW-0472">Membrane</keyword>
<dbReference type="STRING" id="869212.Turpa_1775"/>
<dbReference type="HOGENOM" id="CLU_357449_0_0_12"/>
<dbReference type="Proteomes" id="UP000006048">
    <property type="component" value="Chromosome"/>
</dbReference>
<accession>I4B565</accession>
<dbReference type="AlphaFoldDB" id="I4B565"/>
<dbReference type="EMBL" id="CP002959">
    <property type="protein sequence ID" value="AFM12422.1"/>
    <property type="molecule type" value="Genomic_DNA"/>
</dbReference>